<name>A0AAW0A5D5_9AGAR</name>
<gene>
    <name evidence="1" type="ORF">R3P38DRAFT_2559353</name>
</gene>
<proteinExistence type="predicted"/>
<dbReference type="EMBL" id="JAWWNJ010000084">
    <property type="protein sequence ID" value="KAK7001124.1"/>
    <property type="molecule type" value="Genomic_DNA"/>
</dbReference>
<reference evidence="1 2" key="1">
    <citation type="journal article" date="2024" name="J Genomics">
        <title>Draft genome sequencing and assembly of Favolaschia claudopus CIRM-BRFM 2984 isolated from oak limbs.</title>
        <authorList>
            <person name="Navarro D."/>
            <person name="Drula E."/>
            <person name="Chaduli D."/>
            <person name="Cazenave R."/>
            <person name="Ahrendt S."/>
            <person name="Wang J."/>
            <person name="Lipzen A."/>
            <person name="Daum C."/>
            <person name="Barry K."/>
            <person name="Grigoriev I.V."/>
            <person name="Favel A."/>
            <person name="Rosso M.N."/>
            <person name="Martin F."/>
        </authorList>
    </citation>
    <scope>NUCLEOTIDE SEQUENCE [LARGE SCALE GENOMIC DNA]</scope>
    <source>
        <strain evidence="1 2">CIRM-BRFM 2984</strain>
    </source>
</reference>
<organism evidence="1 2">
    <name type="scientific">Favolaschia claudopus</name>
    <dbReference type="NCBI Taxonomy" id="2862362"/>
    <lineage>
        <taxon>Eukaryota</taxon>
        <taxon>Fungi</taxon>
        <taxon>Dikarya</taxon>
        <taxon>Basidiomycota</taxon>
        <taxon>Agaricomycotina</taxon>
        <taxon>Agaricomycetes</taxon>
        <taxon>Agaricomycetidae</taxon>
        <taxon>Agaricales</taxon>
        <taxon>Marasmiineae</taxon>
        <taxon>Mycenaceae</taxon>
        <taxon>Favolaschia</taxon>
    </lineage>
</organism>
<sequence>QTGLFSLDNAGNNNTTMVELEDLFMEELERLFNDDESVVVFFDAEGNRIRCFAHIISIASQTILKELAENPYYPVIASSTEPQAAPDLLLYAQALESNPINKVREIAARPASEGRMSSKSSGTRVMPSFYGVHPV</sequence>
<accession>A0AAW0A5D5</accession>
<comment type="caution">
    <text evidence="1">The sequence shown here is derived from an EMBL/GenBank/DDBJ whole genome shotgun (WGS) entry which is preliminary data.</text>
</comment>
<dbReference type="AlphaFoldDB" id="A0AAW0A5D5"/>
<feature type="non-terminal residue" evidence="1">
    <location>
        <position position="1"/>
    </location>
</feature>
<dbReference type="Proteomes" id="UP001362999">
    <property type="component" value="Unassembled WGS sequence"/>
</dbReference>
<keyword evidence="2" id="KW-1185">Reference proteome</keyword>
<evidence type="ECO:0000313" key="1">
    <source>
        <dbReference type="EMBL" id="KAK7001124.1"/>
    </source>
</evidence>
<evidence type="ECO:0000313" key="2">
    <source>
        <dbReference type="Proteomes" id="UP001362999"/>
    </source>
</evidence>
<protein>
    <submittedName>
        <fullName evidence="1">Uncharacterized protein</fullName>
    </submittedName>
</protein>